<dbReference type="Proteomes" id="UP000053732">
    <property type="component" value="Unassembled WGS sequence"/>
</dbReference>
<gene>
    <name evidence="1" type="ORF">PCAMFM013_S024g000020</name>
</gene>
<keyword evidence="2" id="KW-1185">Reference proteome</keyword>
<organism evidence="1 2">
    <name type="scientific">Penicillium camemberti (strain FM 013)</name>
    <dbReference type="NCBI Taxonomy" id="1429867"/>
    <lineage>
        <taxon>Eukaryota</taxon>
        <taxon>Fungi</taxon>
        <taxon>Dikarya</taxon>
        <taxon>Ascomycota</taxon>
        <taxon>Pezizomycotina</taxon>
        <taxon>Eurotiomycetes</taxon>
        <taxon>Eurotiomycetidae</taxon>
        <taxon>Eurotiales</taxon>
        <taxon>Aspergillaceae</taxon>
        <taxon>Penicillium</taxon>
    </lineage>
</organism>
<evidence type="ECO:0000313" key="1">
    <source>
        <dbReference type="EMBL" id="CRL27765.1"/>
    </source>
</evidence>
<reference evidence="1 2" key="1">
    <citation type="journal article" date="2014" name="Nat. Commun.">
        <title>Multiple recent horizontal transfers of a large genomic region in cheese making fungi.</title>
        <authorList>
            <person name="Cheeseman K."/>
            <person name="Ropars J."/>
            <person name="Renault P."/>
            <person name="Dupont J."/>
            <person name="Gouzy J."/>
            <person name="Branca A."/>
            <person name="Abraham A.L."/>
            <person name="Ceppi M."/>
            <person name="Conseiller E."/>
            <person name="Debuchy R."/>
            <person name="Malagnac F."/>
            <person name="Goarin A."/>
            <person name="Silar P."/>
            <person name="Lacoste S."/>
            <person name="Sallet E."/>
            <person name="Bensimon A."/>
            <person name="Giraud T."/>
            <person name="Brygoo Y."/>
        </authorList>
    </citation>
    <scope>NUCLEOTIDE SEQUENCE [LARGE SCALE GENOMIC DNA]</scope>
    <source>
        <strain evidence="2">FM 013</strain>
    </source>
</reference>
<proteinExistence type="predicted"/>
<accession>A0A0G4PMT9</accession>
<name>A0A0G4PMT9_PENC3</name>
<dbReference type="EMBL" id="HG793157">
    <property type="protein sequence ID" value="CRL27765.1"/>
    <property type="molecule type" value="Genomic_DNA"/>
</dbReference>
<evidence type="ECO:0000313" key="2">
    <source>
        <dbReference type="Proteomes" id="UP000053732"/>
    </source>
</evidence>
<protein>
    <submittedName>
        <fullName evidence="1">Str. FM013</fullName>
    </submittedName>
</protein>
<dbReference type="AlphaFoldDB" id="A0A0G4PMT9"/>
<sequence length="63" mass="6926">MGIEKGCSMEMPVGEYAEHAYQVLETGSDEFLGGGVGSTGAFQDLNDKRRQIFDELVPMLRDV</sequence>